<name>A0A3D8IX26_9HELI</name>
<evidence type="ECO:0000259" key="5">
    <source>
        <dbReference type="PROSITE" id="PS51007"/>
    </source>
</evidence>
<evidence type="ECO:0000256" key="2">
    <source>
        <dbReference type="ARBA" id="ARBA00022723"/>
    </source>
</evidence>
<dbReference type="SUPFAM" id="SSF46626">
    <property type="entry name" value="Cytochrome c"/>
    <property type="match status" value="1"/>
</dbReference>
<keyword evidence="2 4" id="KW-0479">Metal-binding</keyword>
<keyword evidence="1 4" id="KW-0349">Heme</keyword>
<evidence type="ECO:0000313" key="7">
    <source>
        <dbReference type="Proteomes" id="UP000257045"/>
    </source>
</evidence>
<keyword evidence="3 4" id="KW-0408">Iron</keyword>
<dbReference type="EMBL" id="NXLV01000018">
    <property type="protein sequence ID" value="RDU69164.1"/>
    <property type="molecule type" value="Genomic_DNA"/>
</dbReference>
<evidence type="ECO:0000256" key="1">
    <source>
        <dbReference type="ARBA" id="ARBA00022617"/>
    </source>
</evidence>
<comment type="caution">
    <text evidence="6">The sequence shown here is derived from an EMBL/GenBank/DDBJ whole genome shotgun (WGS) entry which is preliminary data.</text>
</comment>
<evidence type="ECO:0000313" key="6">
    <source>
        <dbReference type="EMBL" id="RDU69164.1"/>
    </source>
</evidence>
<evidence type="ECO:0000256" key="3">
    <source>
        <dbReference type="ARBA" id="ARBA00023004"/>
    </source>
</evidence>
<gene>
    <name evidence="6" type="ORF">CQA58_07515</name>
</gene>
<dbReference type="Gene3D" id="1.10.760.10">
    <property type="entry name" value="Cytochrome c-like domain"/>
    <property type="match status" value="1"/>
</dbReference>
<evidence type="ECO:0000256" key="4">
    <source>
        <dbReference type="PROSITE-ProRule" id="PRU00433"/>
    </source>
</evidence>
<feature type="domain" description="Cytochrome c" evidence="5">
    <location>
        <begin position="25"/>
        <end position="112"/>
    </location>
</feature>
<dbReference type="GO" id="GO:0046872">
    <property type="term" value="F:metal ion binding"/>
    <property type="evidence" value="ECO:0007669"/>
    <property type="project" value="UniProtKB-KW"/>
</dbReference>
<proteinExistence type="predicted"/>
<dbReference type="PROSITE" id="PS51007">
    <property type="entry name" value="CYTC"/>
    <property type="match status" value="1"/>
</dbReference>
<organism evidence="6 7">
    <name type="scientific">Helicobacter brantae</name>
    <dbReference type="NCBI Taxonomy" id="375927"/>
    <lineage>
        <taxon>Bacteria</taxon>
        <taxon>Pseudomonadati</taxon>
        <taxon>Campylobacterota</taxon>
        <taxon>Epsilonproteobacteria</taxon>
        <taxon>Campylobacterales</taxon>
        <taxon>Helicobacteraceae</taxon>
        <taxon>Helicobacter</taxon>
    </lineage>
</organism>
<keyword evidence="7" id="KW-1185">Reference proteome</keyword>
<reference evidence="6 7" key="1">
    <citation type="submission" date="2018-04" db="EMBL/GenBank/DDBJ databases">
        <title>Novel Campyloabacter and Helicobacter Species and Strains.</title>
        <authorList>
            <person name="Mannion A.J."/>
            <person name="Shen Z."/>
            <person name="Fox J.G."/>
        </authorList>
    </citation>
    <scope>NUCLEOTIDE SEQUENCE [LARGE SCALE GENOMIC DNA]</scope>
    <source>
        <strain evidence="6 7">MIT 04-9366</strain>
    </source>
</reference>
<accession>A0A3D8IX26</accession>
<dbReference type="GO" id="GO:0020037">
    <property type="term" value="F:heme binding"/>
    <property type="evidence" value="ECO:0007669"/>
    <property type="project" value="InterPro"/>
</dbReference>
<dbReference type="AlphaFoldDB" id="A0A3D8IX26"/>
<sequence length="122" mass="14092">MKKELFSIFVLFSMLCSQERADFIDDLEYGKRLYEDPRGISCQKCHGAKGEGEVIATYRSKGYLKELIAPRINNLPLENFAKNINKNKGVMPKYYLTEKEINAIYKYLTQNSKAQNQLSQTP</sequence>
<protein>
    <submittedName>
        <fullName evidence="6">Cytochrome C oxidase subunit III</fullName>
    </submittedName>
</protein>
<dbReference type="Pfam" id="PF00034">
    <property type="entry name" value="Cytochrom_C"/>
    <property type="match status" value="1"/>
</dbReference>
<dbReference type="InterPro" id="IPR036909">
    <property type="entry name" value="Cyt_c-like_dom_sf"/>
</dbReference>
<dbReference type="RefSeq" id="WP_115570099.1">
    <property type="nucleotide sequence ID" value="NZ_NXLV01000018.1"/>
</dbReference>
<dbReference type="GO" id="GO:0009055">
    <property type="term" value="F:electron transfer activity"/>
    <property type="evidence" value="ECO:0007669"/>
    <property type="project" value="InterPro"/>
</dbReference>
<dbReference type="OrthoDB" id="5328547at2"/>
<dbReference type="Proteomes" id="UP000257045">
    <property type="component" value="Unassembled WGS sequence"/>
</dbReference>
<dbReference type="InterPro" id="IPR009056">
    <property type="entry name" value="Cyt_c-like_dom"/>
</dbReference>